<evidence type="ECO:0000256" key="1">
    <source>
        <dbReference type="ARBA" id="ARBA00023231"/>
    </source>
</evidence>
<dbReference type="Pfam" id="PF20543">
    <property type="entry name" value="CowN"/>
    <property type="match status" value="1"/>
</dbReference>
<evidence type="ECO:0000313" key="3">
    <source>
        <dbReference type="EMBL" id="TCK59951.1"/>
    </source>
</evidence>
<evidence type="ECO:0000256" key="2">
    <source>
        <dbReference type="HAMAP-Rule" id="MF_02117"/>
    </source>
</evidence>
<keyword evidence="4" id="KW-1185">Reference proteome</keyword>
<reference evidence="3 4" key="1">
    <citation type="submission" date="2019-03" db="EMBL/GenBank/DDBJ databases">
        <title>Genomic Encyclopedia of Type Strains, Phase IV (KMG-IV): sequencing the most valuable type-strain genomes for metagenomic binning, comparative biology and taxonomic classification.</title>
        <authorList>
            <person name="Goeker M."/>
        </authorList>
    </citation>
    <scope>NUCLEOTIDE SEQUENCE [LARGE SCALE GENOMIC DNA]</scope>
    <source>
        <strain evidence="3 4">DSM 24984</strain>
    </source>
</reference>
<dbReference type="RefSeq" id="WP_132874100.1">
    <property type="nucleotide sequence ID" value="NZ_JAJUHT010000005.1"/>
</dbReference>
<dbReference type="AlphaFoldDB" id="A0A4V2PRS7"/>
<sequence length="106" mass="12176">MCNCKKEIKVDESYVSFKNINCFENACVVIDHLLRILKEPRNANAYWERFVTRIPDAYYARDPKQDPKEVLLYMVCSCASNIGELFDAVADEDAAHALEKCESECC</sequence>
<comment type="caution">
    <text evidence="3">The sequence shown here is derived from an EMBL/GenBank/DDBJ whole genome shotgun (WGS) entry which is preliminary data.</text>
</comment>
<accession>A0A4V2PRS7</accession>
<comment type="similarity">
    <text evidence="2">Belongs to the CowN family.</text>
</comment>
<organism evidence="3 4">
    <name type="scientific">Seleniivibrio woodruffii</name>
    <dbReference type="NCBI Taxonomy" id="1078050"/>
    <lineage>
        <taxon>Bacteria</taxon>
        <taxon>Pseudomonadati</taxon>
        <taxon>Deferribacterota</taxon>
        <taxon>Deferribacteres</taxon>
        <taxon>Deferribacterales</taxon>
        <taxon>Geovibrionaceae</taxon>
        <taxon>Seleniivibrio</taxon>
    </lineage>
</organism>
<dbReference type="GO" id="GO:0009399">
    <property type="term" value="P:nitrogen fixation"/>
    <property type="evidence" value="ECO:0007669"/>
    <property type="project" value="UniProtKB-UniRule"/>
</dbReference>
<proteinExistence type="inferred from homology"/>
<name>A0A4V2PRS7_9BACT</name>
<dbReference type="InterPro" id="IPR024899">
    <property type="entry name" value="CowN"/>
</dbReference>
<evidence type="ECO:0000313" key="4">
    <source>
        <dbReference type="Proteomes" id="UP000294614"/>
    </source>
</evidence>
<protein>
    <recommendedName>
        <fullName evidence="2">N(2)-fixation sustaining protein CowN</fullName>
    </recommendedName>
    <alternativeName>
        <fullName evidence="2">CO weal-nitrogenase</fullName>
    </alternativeName>
</protein>
<dbReference type="OrthoDB" id="7689335at2"/>
<keyword evidence="1 2" id="KW-0535">Nitrogen fixation</keyword>
<dbReference type="EMBL" id="SMGG01000005">
    <property type="protein sequence ID" value="TCK59951.1"/>
    <property type="molecule type" value="Genomic_DNA"/>
</dbReference>
<dbReference type="Proteomes" id="UP000294614">
    <property type="component" value="Unassembled WGS sequence"/>
</dbReference>
<comment type="function">
    <text evidence="2">Is required to sustain N(2)-dependent growth in the presence of low levels of carbon monoxide (CO). Probably acts by protecting the N(2) fixation ability of the nitrogenase complex, which is inactivated in the presence of CO.</text>
</comment>
<dbReference type="NCBIfam" id="NF033689">
    <property type="entry name" value="N2Fix_CO_CowN"/>
    <property type="match status" value="1"/>
</dbReference>
<dbReference type="HAMAP" id="MF_02117">
    <property type="entry name" value="CowN"/>
    <property type="match status" value="1"/>
</dbReference>
<gene>
    <name evidence="2" type="primary">cowN</name>
    <name evidence="3" type="ORF">C8D98_2120</name>
</gene>